<dbReference type="AlphaFoldDB" id="A0A2N7XA19"/>
<accession>A0A2N7XA19</accession>
<dbReference type="Gene3D" id="3.20.20.140">
    <property type="entry name" value="Metal-dependent hydrolases"/>
    <property type="match status" value="1"/>
</dbReference>
<keyword evidence="3" id="KW-0378">Hydrolase</keyword>
<proteinExistence type="inferred from homology"/>
<evidence type="ECO:0000259" key="2">
    <source>
        <dbReference type="Pfam" id="PF04909"/>
    </source>
</evidence>
<dbReference type="PANTHER" id="PTHR43569">
    <property type="entry name" value="AMIDOHYDROLASE"/>
    <property type="match status" value="1"/>
</dbReference>
<reference evidence="3 4" key="1">
    <citation type="submission" date="2018-01" db="EMBL/GenBank/DDBJ databases">
        <title>Whole genome analyses suggest that Burkholderia sensu lato contains two further novel genera in the rhizoxinica-symbiotica group Mycetohabitans gen. nov., and Trinickia gen. nov.: implications for the evolution of diazotrophy and nodulation in the Burkholderiaceae.</title>
        <authorList>
            <person name="Estrada-de los Santos P."/>
            <person name="Palmer M."/>
            <person name="Chavez-Ramirez B."/>
            <person name="Beukes C."/>
            <person name="Steenkamp E.T."/>
            <person name="Hirsch A.M."/>
            <person name="Manyaka P."/>
            <person name="Maluk M."/>
            <person name="Lafos M."/>
            <person name="Crook M."/>
            <person name="Gross E."/>
            <person name="Simon M.F."/>
            <person name="Bueno dos Reis Junior F."/>
            <person name="Poole P.S."/>
            <person name="Venter S.N."/>
            <person name="James E.K."/>
        </authorList>
    </citation>
    <scope>NUCLEOTIDE SEQUENCE [LARGE SCALE GENOMIC DNA]</scope>
    <source>
        <strain evidence="3 4">JPY 581</strain>
    </source>
</reference>
<dbReference type="InterPro" id="IPR052350">
    <property type="entry name" value="Metallo-dep_Lactonases"/>
</dbReference>
<dbReference type="EMBL" id="PNYC01000001">
    <property type="protein sequence ID" value="PMS38603.1"/>
    <property type="molecule type" value="Genomic_DNA"/>
</dbReference>
<dbReference type="InterPro" id="IPR006680">
    <property type="entry name" value="Amidohydro-rel"/>
</dbReference>
<feature type="domain" description="Amidohydrolase-related" evidence="2">
    <location>
        <begin position="47"/>
        <end position="355"/>
    </location>
</feature>
<name>A0A2N7XA19_9BURK</name>
<gene>
    <name evidence="3" type="ORF">C0Z20_01670</name>
</gene>
<evidence type="ECO:0000313" key="4">
    <source>
        <dbReference type="Proteomes" id="UP000235777"/>
    </source>
</evidence>
<dbReference type="Proteomes" id="UP000235777">
    <property type="component" value="Unassembled WGS sequence"/>
</dbReference>
<dbReference type="GO" id="GO:0016787">
    <property type="term" value="F:hydrolase activity"/>
    <property type="evidence" value="ECO:0007669"/>
    <property type="project" value="UniProtKB-KW"/>
</dbReference>
<comment type="similarity">
    <text evidence="1">Belongs to the metallo-dependent hydrolases superfamily.</text>
</comment>
<comment type="caution">
    <text evidence="3">The sequence shown here is derived from an EMBL/GenBank/DDBJ whole genome shotgun (WGS) entry which is preliminary data.</text>
</comment>
<dbReference type="SUPFAM" id="SSF51556">
    <property type="entry name" value="Metallo-dependent hydrolases"/>
    <property type="match status" value="1"/>
</dbReference>
<keyword evidence="4" id="KW-1185">Reference proteome</keyword>
<dbReference type="PANTHER" id="PTHR43569:SF1">
    <property type="entry name" value="BLL3371 PROTEIN"/>
    <property type="match status" value="1"/>
</dbReference>
<dbReference type="Pfam" id="PF04909">
    <property type="entry name" value="Amidohydro_2"/>
    <property type="match status" value="1"/>
</dbReference>
<dbReference type="STRING" id="863227.GCA_000373005_00921"/>
<dbReference type="InterPro" id="IPR032466">
    <property type="entry name" value="Metal_Hydrolase"/>
</dbReference>
<evidence type="ECO:0000256" key="1">
    <source>
        <dbReference type="ARBA" id="ARBA00038310"/>
    </source>
</evidence>
<sequence>MNSNDVSKPAGTTHVPFRGTTHRKIDELAIWTGLLSEEALEPALPIIDPHHHIWDDERGRYMSSELMQDISSGHRVEATVFVQFNTGYRKDGPASMQPVGEVEFARSFADDWAMRKPNGPRLCEGIIGHADLTLGDDVQAVLDAMAEAGGERLKGIRHGATWDSGSAGYGRTFAKPHLLSDPAFRRGFAKLAPMGLTFDAWLFYPQLPDLVSLLRDFPEAPVVMDHAGGLLGVDPHTDRATVFDAWRENLKEVARCPNVSAKIGGLGMLYTGWDFHLRDTPPSSEDLAACWRPYVETCIDLFGPERCMFESNFPVDKQTCGYGVLWNAFKRITERFSPSEKRALYSGTAARVYRLEQPIG</sequence>
<evidence type="ECO:0000313" key="3">
    <source>
        <dbReference type="EMBL" id="PMS38603.1"/>
    </source>
</evidence>
<organism evidence="3 4">
    <name type="scientific">Trinickia symbiotica</name>
    <dbReference type="NCBI Taxonomy" id="863227"/>
    <lineage>
        <taxon>Bacteria</taxon>
        <taxon>Pseudomonadati</taxon>
        <taxon>Pseudomonadota</taxon>
        <taxon>Betaproteobacteria</taxon>
        <taxon>Burkholderiales</taxon>
        <taxon>Burkholderiaceae</taxon>
        <taxon>Trinickia</taxon>
    </lineage>
</organism>
<dbReference type="OrthoDB" id="9787654at2"/>
<dbReference type="RefSeq" id="WP_018439447.1">
    <property type="nucleotide sequence ID" value="NZ_KB890165.1"/>
</dbReference>
<protein>
    <submittedName>
        <fullName evidence="3">Amidohydrolase</fullName>
    </submittedName>
</protein>